<keyword evidence="1" id="KW-0732">Signal</keyword>
<reference evidence="2 3" key="1">
    <citation type="submission" date="2024-02" db="EMBL/GenBank/DDBJ databases">
        <title>Discinaceae phylogenomics.</title>
        <authorList>
            <person name="Dirks A.C."/>
            <person name="James T.Y."/>
        </authorList>
    </citation>
    <scope>NUCLEOTIDE SEQUENCE [LARGE SCALE GENOMIC DNA]</scope>
    <source>
        <strain evidence="2 3">ACD0624</strain>
    </source>
</reference>
<gene>
    <name evidence="2" type="ORF">Q9L58_000888</name>
</gene>
<evidence type="ECO:0000313" key="3">
    <source>
        <dbReference type="Proteomes" id="UP001447188"/>
    </source>
</evidence>
<dbReference type="Proteomes" id="UP001447188">
    <property type="component" value="Unassembled WGS sequence"/>
</dbReference>
<keyword evidence="3" id="KW-1185">Reference proteome</keyword>
<dbReference type="EMBL" id="JBBBZM010000006">
    <property type="protein sequence ID" value="KAL0640060.1"/>
    <property type="molecule type" value="Genomic_DNA"/>
</dbReference>
<evidence type="ECO:0000313" key="2">
    <source>
        <dbReference type="EMBL" id="KAL0640060.1"/>
    </source>
</evidence>
<organism evidence="2 3">
    <name type="scientific">Discina gigas</name>
    <dbReference type="NCBI Taxonomy" id="1032678"/>
    <lineage>
        <taxon>Eukaryota</taxon>
        <taxon>Fungi</taxon>
        <taxon>Dikarya</taxon>
        <taxon>Ascomycota</taxon>
        <taxon>Pezizomycotina</taxon>
        <taxon>Pezizomycetes</taxon>
        <taxon>Pezizales</taxon>
        <taxon>Discinaceae</taxon>
        <taxon>Discina</taxon>
    </lineage>
</organism>
<sequence length="210" mass="22572">MHYYTNILFKMLISTTLLLSILSFALGTPTLPTPPTPSTSLSGLTHSNWTIPESSTYAAVLASGENIFTPSTEDIVPPIYSSRLPPAAAHARYKTGGVSARGLSTRCDTTSSSAFYSDALTVVIRLRDFGNSWCCQTNSASSCTRMGSYMTAEISMCGTRDKCVKCGILNMAADETAGACRQSSPSGDRTGGKSWYDQQTYIAVNHMFKP</sequence>
<proteinExistence type="predicted"/>
<feature type="chain" id="PRO_5045085176" evidence="1">
    <location>
        <begin position="28"/>
        <end position="210"/>
    </location>
</feature>
<feature type="signal peptide" evidence="1">
    <location>
        <begin position="1"/>
        <end position="27"/>
    </location>
</feature>
<name>A0ABR3GW90_9PEZI</name>
<protein>
    <submittedName>
        <fullName evidence="2">Uncharacterized protein</fullName>
    </submittedName>
</protein>
<accession>A0ABR3GW90</accession>
<evidence type="ECO:0000256" key="1">
    <source>
        <dbReference type="SAM" id="SignalP"/>
    </source>
</evidence>
<comment type="caution">
    <text evidence="2">The sequence shown here is derived from an EMBL/GenBank/DDBJ whole genome shotgun (WGS) entry which is preliminary data.</text>
</comment>